<dbReference type="EMBL" id="FNVT01000002">
    <property type="protein sequence ID" value="SEG15809.1"/>
    <property type="molecule type" value="Genomic_DNA"/>
</dbReference>
<reference evidence="1 2" key="1">
    <citation type="submission" date="2016-10" db="EMBL/GenBank/DDBJ databases">
        <authorList>
            <person name="de Groot N.N."/>
        </authorList>
    </citation>
    <scope>NUCLEOTIDE SEQUENCE [LARGE SCALE GENOMIC DNA]</scope>
    <source>
        <strain evidence="1 2">CGMCC 4.7037</strain>
    </source>
</reference>
<protein>
    <recommendedName>
        <fullName evidence="3">Spore-associated protein A</fullName>
    </recommendedName>
</protein>
<evidence type="ECO:0008006" key="3">
    <source>
        <dbReference type="Google" id="ProtNLM"/>
    </source>
</evidence>
<keyword evidence="2" id="KW-1185">Reference proteome</keyword>
<gene>
    <name evidence="1" type="ORF">SAMN05444920_10242</name>
</gene>
<evidence type="ECO:0000313" key="1">
    <source>
        <dbReference type="EMBL" id="SEG15809.1"/>
    </source>
</evidence>
<proteinExistence type="predicted"/>
<dbReference type="Proteomes" id="UP000236732">
    <property type="component" value="Unassembled WGS sequence"/>
</dbReference>
<dbReference type="AlphaFoldDB" id="A0A1H5XVJ2"/>
<sequence length="166" mass="17246">MIGTRKEEERKNPAVTCLPTTNEGHIMRFRTTIITLACAATLTTGLTVTAGPASAAGPCGSGYSRVGAYAVPASGTRLGTLEVYYNSGAGKNCALVYGYGSTAGTTTIKGVYIDKANHQYGEWADSDYGSYSSYAGPVYVSAGSGCIDVQGVVKTSDRYLNNVHCG</sequence>
<accession>A0A1H5XVJ2</accession>
<evidence type="ECO:0000313" key="2">
    <source>
        <dbReference type="Proteomes" id="UP000236732"/>
    </source>
</evidence>
<organism evidence="1 2">
    <name type="scientific">Nonomuraea solani</name>
    <dbReference type="NCBI Taxonomy" id="1144553"/>
    <lineage>
        <taxon>Bacteria</taxon>
        <taxon>Bacillati</taxon>
        <taxon>Actinomycetota</taxon>
        <taxon>Actinomycetes</taxon>
        <taxon>Streptosporangiales</taxon>
        <taxon>Streptosporangiaceae</taxon>
        <taxon>Nonomuraea</taxon>
    </lineage>
</organism>
<name>A0A1H5XVJ2_9ACTN</name>